<dbReference type="InterPro" id="IPR040351">
    <property type="entry name" value="RAB3IL/RAB3IP/Sec2"/>
</dbReference>
<evidence type="ECO:0000313" key="5">
    <source>
        <dbReference type="EMBL" id="KAG7528294.1"/>
    </source>
</evidence>
<dbReference type="Proteomes" id="UP000812966">
    <property type="component" value="Unassembled WGS sequence"/>
</dbReference>
<dbReference type="Pfam" id="PF06428">
    <property type="entry name" value="Sec2p"/>
    <property type="match status" value="1"/>
</dbReference>
<name>A0A8K0JGM4_9TREE</name>
<feature type="compositionally biased region" description="Polar residues" evidence="3">
    <location>
        <begin position="563"/>
        <end position="574"/>
    </location>
</feature>
<organism evidence="5 6">
    <name type="scientific">Filobasidium floriforme</name>
    <dbReference type="NCBI Taxonomy" id="5210"/>
    <lineage>
        <taxon>Eukaryota</taxon>
        <taxon>Fungi</taxon>
        <taxon>Dikarya</taxon>
        <taxon>Basidiomycota</taxon>
        <taxon>Agaricomycotina</taxon>
        <taxon>Tremellomycetes</taxon>
        <taxon>Filobasidiales</taxon>
        <taxon>Filobasidiaceae</taxon>
        <taxon>Filobasidium</taxon>
    </lineage>
</organism>
<feature type="compositionally biased region" description="Basic and acidic residues" evidence="3">
    <location>
        <begin position="582"/>
        <end position="594"/>
    </location>
</feature>
<feature type="coiled-coil region" evidence="2">
    <location>
        <begin position="108"/>
        <end position="263"/>
    </location>
</feature>
<feature type="region of interest" description="Disordered" evidence="3">
    <location>
        <begin position="534"/>
        <end position="637"/>
    </location>
</feature>
<reference evidence="5" key="1">
    <citation type="submission" date="2020-04" db="EMBL/GenBank/DDBJ databases">
        <title>Analysis of mating type loci in Filobasidium floriforme.</title>
        <authorList>
            <person name="Nowrousian M."/>
        </authorList>
    </citation>
    <scope>NUCLEOTIDE SEQUENCE</scope>
    <source>
        <strain evidence="5">CBS 6242</strain>
    </source>
</reference>
<dbReference type="GO" id="GO:0005085">
    <property type="term" value="F:guanyl-nucleotide exchange factor activity"/>
    <property type="evidence" value="ECO:0007669"/>
    <property type="project" value="InterPro"/>
</dbReference>
<dbReference type="EMBL" id="JABELV010000192">
    <property type="protein sequence ID" value="KAG7528294.1"/>
    <property type="molecule type" value="Genomic_DNA"/>
</dbReference>
<comment type="caution">
    <text evidence="5">The sequence shown here is derived from an EMBL/GenBank/DDBJ whole genome shotgun (WGS) entry which is preliminary data.</text>
</comment>
<dbReference type="GO" id="GO:0070319">
    <property type="term" value="C:Golgi to plasma membrane transport vesicle"/>
    <property type="evidence" value="ECO:0007669"/>
    <property type="project" value="TreeGrafter"/>
</dbReference>
<dbReference type="PANTHER" id="PTHR14430:SF0">
    <property type="entry name" value="SEC2P DOMAIN-CONTAINING PROTEIN"/>
    <property type="match status" value="1"/>
</dbReference>
<dbReference type="AlphaFoldDB" id="A0A8K0JGM4"/>
<protein>
    <recommendedName>
        <fullName evidence="4">GDP/GTP exchange factor Sec2 N-terminal domain-containing protein</fullName>
    </recommendedName>
</protein>
<evidence type="ECO:0000256" key="2">
    <source>
        <dbReference type="SAM" id="Coils"/>
    </source>
</evidence>
<evidence type="ECO:0000313" key="6">
    <source>
        <dbReference type="Proteomes" id="UP000812966"/>
    </source>
</evidence>
<feature type="compositionally biased region" description="Basic and acidic residues" evidence="3">
    <location>
        <begin position="738"/>
        <end position="753"/>
    </location>
</feature>
<accession>A0A8K0JGM4</accession>
<feature type="compositionally biased region" description="Basic and acidic residues" evidence="3">
    <location>
        <begin position="761"/>
        <end position="781"/>
    </location>
</feature>
<evidence type="ECO:0000256" key="3">
    <source>
        <dbReference type="SAM" id="MobiDB-lite"/>
    </source>
</evidence>
<dbReference type="CDD" id="cd21044">
    <property type="entry name" value="Rab11BD_RAB3IP_like"/>
    <property type="match status" value="1"/>
</dbReference>
<feature type="domain" description="GDP/GTP exchange factor Sec2 N-terminal" evidence="4">
    <location>
        <begin position="137"/>
        <end position="271"/>
    </location>
</feature>
<evidence type="ECO:0000259" key="4">
    <source>
        <dbReference type="Pfam" id="PF06428"/>
    </source>
</evidence>
<feature type="compositionally biased region" description="Low complexity" evidence="3">
    <location>
        <begin position="616"/>
        <end position="631"/>
    </location>
</feature>
<keyword evidence="6" id="KW-1185">Reference proteome</keyword>
<keyword evidence="1 2" id="KW-0175">Coiled coil</keyword>
<feature type="compositionally biased region" description="Basic and acidic residues" evidence="3">
    <location>
        <begin position="1"/>
        <end position="12"/>
    </location>
</feature>
<sequence>MSSVLDRVRQLEEETPSTTEKEQQQQDQNVDEVVDAAHGTSVRTVDEQDEVKVRLEDSEEPEKVELAAVDTKDEPPTTSLNTILPPLPVLDPLPEDTHAPDSPTLSLIAALRQQISILTDQSTELNTKLIRQLERASDLEDNLEHKRHAEKEKDDLIAKLEGEKAQWEENMNTGLLVERGTVREEMQRLVEGLVEEEKRRGSAERGREQVEQEINDLTGTLFEQANTMVAAEKYARAQAETRSRQAEENLAAAEAAMRDMQAHLQSLPTMLLPAADVSATQAQQRRYLAATITHIEFTSFIAYIRMLKPQYLYTGQVYPPAPVISNLLSQPFIARATLEDIDPTLRLDTAPDLGWLNRRSVQNAIVTGELAIEPVSLNTLLSTSAFASAYPQDIGCAMCGKQVVVRPPGSHLGGQGEKEHLPPPSHPAAAPAKAQAGSRFSFKPFFTSPSAAPSPAVSPAASPSPLPAAPALPPVYVFRIMTASSTANDKEKESLGRLYPLCASGWCLARLRAVCEWWRFVRTGMIDVIWKGEDGWTRPERPMPLSMGGRKRSSIAPSEDKSAPTTPKAVTSETMPPAADAEPVKEDEKPELPPRKKSGWGLGFGSLGGGKGLGLSKGDTPPQSPSTESQSRLGDNVIVEEEVRGADIPVEVVPTLDEPKAKNNDVKDEHVMSEEKPTAREDVEADVVKQTEAVDANSDTLAVPKSSETAGDSDAEEGGNDFSTPKSTTSALMGEAASADKVEQAGQQDKVEQDNVEQDDQQDKVDEKVDEETKVEARPEEPQAVDISSPRASVDITSAAGRPSMDASTAPPTPARSAARRAVPPPPGAAAAPPLPERRARPASTVTLNVDNGSTIKSPILPVTPDMASQSAGNPVTPEPPTSASQSTTPQPAPPKLPNRASMVPGTTAPSKTGKRYVEGDSWEAKTWREVVRLKEDMWKARVGLVEGED</sequence>
<feature type="compositionally biased region" description="Gly residues" evidence="3">
    <location>
        <begin position="600"/>
        <end position="615"/>
    </location>
</feature>
<dbReference type="GO" id="GO:0051286">
    <property type="term" value="C:cell tip"/>
    <property type="evidence" value="ECO:0007669"/>
    <property type="project" value="TreeGrafter"/>
</dbReference>
<dbReference type="GO" id="GO:0006887">
    <property type="term" value="P:exocytosis"/>
    <property type="evidence" value="ECO:0007669"/>
    <property type="project" value="TreeGrafter"/>
</dbReference>
<gene>
    <name evidence="5" type="ORF">FFLO_06257</name>
</gene>
<dbReference type="PANTHER" id="PTHR14430">
    <property type="entry name" value="RABIN3-RELATED"/>
    <property type="match status" value="1"/>
</dbReference>
<proteinExistence type="predicted"/>
<evidence type="ECO:0000256" key="1">
    <source>
        <dbReference type="ARBA" id="ARBA00023054"/>
    </source>
</evidence>
<feature type="compositionally biased region" description="Polar residues" evidence="3">
    <location>
        <begin position="721"/>
        <end position="731"/>
    </location>
</feature>
<dbReference type="InterPro" id="IPR009449">
    <property type="entry name" value="Sec2_N"/>
</dbReference>
<feature type="region of interest" description="Disordered" evidence="3">
    <location>
        <begin position="1"/>
        <end position="30"/>
    </location>
</feature>
<feature type="compositionally biased region" description="Polar residues" evidence="3">
    <location>
        <begin position="844"/>
        <end position="857"/>
    </location>
</feature>
<feature type="region of interest" description="Disordered" evidence="3">
    <location>
        <begin position="649"/>
        <end position="917"/>
    </location>
</feature>
<feature type="region of interest" description="Disordered" evidence="3">
    <location>
        <begin position="408"/>
        <end position="433"/>
    </location>
</feature>
<dbReference type="SUPFAM" id="SSF144284">
    <property type="entry name" value="Sec2 N-terminal region"/>
    <property type="match status" value="1"/>
</dbReference>
<feature type="compositionally biased region" description="Basic and acidic residues" evidence="3">
    <location>
        <begin position="657"/>
        <end position="689"/>
    </location>
</feature>
<dbReference type="Gene3D" id="6.10.140.910">
    <property type="match status" value="1"/>
</dbReference>